<dbReference type="GeneID" id="25264050"/>
<dbReference type="InterPro" id="IPR052982">
    <property type="entry name" value="SRP1/TIP1-like"/>
</dbReference>
<feature type="region of interest" description="Disordered" evidence="1">
    <location>
        <begin position="299"/>
        <end position="320"/>
    </location>
</feature>
<dbReference type="AlphaFoldDB" id="A0A066WIM9"/>
<keyword evidence="4" id="KW-1185">Reference proteome</keyword>
<evidence type="ECO:0000313" key="4">
    <source>
        <dbReference type="Proteomes" id="UP000027361"/>
    </source>
</evidence>
<dbReference type="OrthoDB" id="2564904at2759"/>
<feature type="chain" id="PRO_5001632949" evidence="2">
    <location>
        <begin position="23"/>
        <end position="349"/>
    </location>
</feature>
<evidence type="ECO:0000313" key="3">
    <source>
        <dbReference type="EMBL" id="KDN50864.1"/>
    </source>
</evidence>
<name>A0A066WIM9_TILAU</name>
<evidence type="ECO:0000256" key="1">
    <source>
        <dbReference type="SAM" id="MobiDB-lite"/>
    </source>
</evidence>
<gene>
    <name evidence="3" type="ORF">K437DRAFT_255037</name>
</gene>
<dbReference type="PANTHER" id="PTHR40633">
    <property type="entry name" value="MATRIX PROTEIN, PUTATIVE (AFU_ORTHOLOGUE AFUA_8G05410)-RELATED"/>
    <property type="match status" value="1"/>
</dbReference>
<dbReference type="HOGENOM" id="CLU_036093_3_0_1"/>
<evidence type="ECO:0000256" key="2">
    <source>
        <dbReference type="SAM" id="SignalP"/>
    </source>
</evidence>
<feature type="compositionally biased region" description="Polar residues" evidence="1">
    <location>
        <begin position="264"/>
        <end position="273"/>
    </location>
</feature>
<feature type="compositionally biased region" description="Low complexity" evidence="1">
    <location>
        <begin position="299"/>
        <end position="313"/>
    </location>
</feature>
<organism evidence="3 4">
    <name type="scientific">Tilletiaria anomala (strain ATCC 24038 / CBS 436.72 / UBC 951)</name>
    <dbReference type="NCBI Taxonomy" id="1037660"/>
    <lineage>
        <taxon>Eukaryota</taxon>
        <taxon>Fungi</taxon>
        <taxon>Dikarya</taxon>
        <taxon>Basidiomycota</taxon>
        <taxon>Ustilaginomycotina</taxon>
        <taxon>Exobasidiomycetes</taxon>
        <taxon>Georgefischeriales</taxon>
        <taxon>Tilletiariaceae</taxon>
        <taxon>Tilletiaria</taxon>
    </lineage>
</organism>
<reference evidence="3 4" key="1">
    <citation type="submission" date="2014-05" db="EMBL/GenBank/DDBJ databases">
        <title>Draft genome sequence of a rare smut relative, Tilletiaria anomala UBC 951.</title>
        <authorList>
            <consortium name="DOE Joint Genome Institute"/>
            <person name="Toome M."/>
            <person name="Kuo A."/>
            <person name="Henrissat B."/>
            <person name="Lipzen A."/>
            <person name="Tritt A."/>
            <person name="Yoshinaga Y."/>
            <person name="Zane M."/>
            <person name="Barry K."/>
            <person name="Grigoriev I.V."/>
            <person name="Spatafora J.W."/>
            <person name="Aimea M.C."/>
        </authorList>
    </citation>
    <scope>NUCLEOTIDE SEQUENCE [LARGE SCALE GENOMIC DNA]</scope>
    <source>
        <strain evidence="3 4">UBC 951</strain>
    </source>
</reference>
<sequence length="349" mass="34859">MTFLQAAVVALVISAASAPVLAQGVGGAGPPAPSLTVTAATGTWKPVAPTSGAGAGLGTGSLSGMGRQAYINSATDFCLFLPPNPVQDDLVQAEADAVAYCINAFNGTRPMPDGFITSAHFRKTDHYVQVVGTFNPAVMNLDVQDCGGEYDNHGAQGVGNPVGAAISGANNFFQFIGSCDIPGQSTFGIRACSGDAGTSYSYCNNRYDLMGLLFVMPDNDIANAGFTNCDATDPLPVGHYPGGSTFQQGDSSTPDASHYPPAPSSSNCQTVSPPTSSGVTYTWNQAAGAVAVATGGSSGSASAAAHTSSPGSGKDSGAAHTHTSGFVTAPAQAVIALSAAGLAFAAFLL</sequence>
<feature type="compositionally biased region" description="Polar residues" evidence="1">
    <location>
        <begin position="244"/>
        <end position="255"/>
    </location>
</feature>
<dbReference type="STRING" id="1037660.A0A066WIM9"/>
<accession>A0A066WIM9</accession>
<dbReference type="OMA" id="GACDIPG"/>
<feature type="signal peptide" evidence="2">
    <location>
        <begin position="1"/>
        <end position="22"/>
    </location>
</feature>
<proteinExistence type="predicted"/>
<dbReference type="InParanoid" id="A0A066WIM9"/>
<protein>
    <submittedName>
        <fullName evidence="3">Uncharacterized protein</fullName>
    </submittedName>
</protein>
<dbReference type="EMBL" id="JMSN01000018">
    <property type="protein sequence ID" value="KDN50864.1"/>
    <property type="molecule type" value="Genomic_DNA"/>
</dbReference>
<dbReference type="RefSeq" id="XP_013244616.1">
    <property type="nucleotide sequence ID" value="XM_013389162.1"/>
</dbReference>
<dbReference type="Proteomes" id="UP000027361">
    <property type="component" value="Unassembled WGS sequence"/>
</dbReference>
<keyword evidence="2" id="KW-0732">Signal</keyword>
<comment type="caution">
    <text evidence="3">The sequence shown here is derived from an EMBL/GenBank/DDBJ whole genome shotgun (WGS) entry which is preliminary data.</text>
</comment>
<feature type="region of interest" description="Disordered" evidence="1">
    <location>
        <begin position="238"/>
        <end position="273"/>
    </location>
</feature>
<dbReference type="PANTHER" id="PTHR40633:SF1">
    <property type="entry name" value="GPI ANCHORED SERINE-THREONINE RICH PROTEIN (AFU_ORTHOLOGUE AFUA_1G03630)"/>
    <property type="match status" value="1"/>
</dbReference>